<proteinExistence type="predicted"/>
<sequence length="58" mass="6504">MSVESAESMPDEPFADVLALSLTELRTIRHPVLREVLDDLRERAAQPGEMLWGYGSAF</sequence>
<protein>
    <submittedName>
        <fullName evidence="1">FXSXX-COOH protein</fullName>
    </submittedName>
</protein>
<dbReference type="InterPro" id="IPR026334">
    <property type="entry name" value="FxSxx-COOH"/>
</dbReference>
<keyword evidence="2" id="KW-1185">Reference proteome</keyword>
<reference evidence="1 2" key="1">
    <citation type="submission" date="2019-04" db="EMBL/GenBank/DDBJ databases">
        <title>Streptomyces lasaliensis sp. nov., an Actinomycete isolated from soil which produces the polyether antibiotic lasalocid.</title>
        <authorList>
            <person name="Erwin G."/>
            <person name="Haber C."/>
        </authorList>
    </citation>
    <scope>NUCLEOTIDE SEQUENCE [LARGE SCALE GENOMIC DNA]</scope>
    <source>
        <strain evidence="1 2">X-537</strain>
    </source>
</reference>
<dbReference type="NCBIfam" id="TIGR04268">
    <property type="entry name" value="FxSxx-COOH"/>
    <property type="match status" value="1"/>
</dbReference>
<accession>A0A4U5WN83</accession>
<dbReference type="OrthoDB" id="4295266at2"/>
<name>A0A4U5WN83_STRLS</name>
<dbReference type="EMBL" id="SZNQ01000001">
    <property type="protein sequence ID" value="TKT02731.1"/>
    <property type="molecule type" value="Genomic_DNA"/>
</dbReference>
<gene>
    <name evidence="1" type="primary">fxsA</name>
    <name evidence="1" type="ORF">E4U91_23340</name>
</gene>
<organism evidence="1 2">
    <name type="scientific">Streptomyces lasalocidi</name>
    <name type="common">Streptomyces lasaliensis</name>
    <dbReference type="NCBI Taxonomy" id="324833"/>
    <lineage>
        <taxon>Bacteria</taxon>
        <taxon>Bacillati</taxon>
        <taxon>Actinomycetota</taxon>
        <taxon>Actinomycetes</taxon>
        <taxon>Kitasatosporales</taxon>
        <taxon>Streptomycetaceae</taxon>
        <taxon>Streptomyces</taxon>
    </lineage>
</organism>
<comment type="caution">
    <text evidence="1">The sequence shown here is derived from an EMBL/GenBank/DDBJ whole genome shotgun (WGS) entry which is preliminary data.</text>
</comment>
<dbReference type="AlphaFoldDB" id="A0A4U5WN83"/>
<dbReference type="Proteomes" id="UP000305929">
    <property type="component" value="Unassembled WGS sequence"/>
</dbReference>
<dbReference type="RefSeq" id="WP_137308642.1">
    <property type="nucleotide sequence ID" value="NZ_SZNQ01000001.1"/>
</dbReference>
<evidence type="ECO:0000313" key="2">
    <source>
        <dbReference type="Proteomes" id="UP000305929"/>
    </source>
</evidence>
<evidence type="ECO:0000313" key="1">
    <source>
        <dbReference type="EMBL" id="TKT02731.1"/>
    </source>
</evidence>